<protein>
    <submittedName>
        <fullName evidence="3">ABC transporter permease</fullName>
    </submittedName>
    <submittedName>
        <fullName evidence="2">PepSY domain-containing membrane protein</fullName>
    </submittedName>
</protein>
<feature type="transmembrane region" description="Helical" evidence="1">
    <location>
        <begin position="16"/>
        <end position="44"/>
    </location>
</feature>
<organism evidence="3 4">
    <name type="scientific">Malaciobacter molluscorum LMG 25693</name>
    <dbReference type="NCBI Taxonomy" id="870501"/>
    <lineage>
        <taxon>Bacteria</taxon>
        <taxon>Pseudomonadati</taxon>
        <taxon>Campylobacterota</taxon>
        <taxon>Epsilonproteobacteria</taxon>
        <taxon>Campylobacterales</taxon>
        <taxon>Arcobacteraceae</taxon>
        <taxon>Malaciobacter</taxon>
    </lineage>
</organism>
<reference evidence="3 4" key="1">
    <citation type="submission" date="2017-09" db="EMBL/GenBank/DDBJ databases">
        <title>Arcobacter canalis sp. nov., a new species isolated from a water canal contaminated with urban sewage.</title>
        <authorList>
            <person name="Perez-Cataluna A."/>
            <person name="Salas-Masso N."/>
            <person name="Figueras M.J."/>
        </authorList>
    </citation>
    <scope>NUCLEOTIDE SEQUENCE [LARGE SCALE GENOMIC DNA]</scope>
    <source>
        <strain evidence="3 4">F98-3</strain>
    </source>
</reference>
<accession>A0A2G1DK60</accession>
<evidence type="ECO:0000313" key="5">
    <source>
        <dbReference type="Proteomes" id="UP000262712"/>
    </source>
</evidence>
<dbReference type="Pfam" id="PF03929">
    <property type="entry name" value="PepSY_TM"/>
    <property type="match status" value="1"/>
</dbReference>
<evidence type="ECO:0000313" key="4">
    <source>
        <dbReference type="Proteomes" id="UP000221222"/>
    </source>
</evidence>
<feature type="transmembrane region" description="Helical" evidence="1">
    <location>
        <begin position="389"/>
        <end position="407"/>
    </location>
</feature>
<dbReference type="Proteomes" id="UP000221222">
    <property type="component" value="Unassembled WGS sequence"/>
</dbReference>
<sequence>MQDYSSKLLKQRLQRVHVIVGVCASIFMYISVFFGIFAILLPYIQTWEKPSRHFEVANIKNINYSDMIDPIISNDDFPKNNIIITLPGYHNDPALKISHEFVKPIVFNPNTKEQIEDEEDISELAWFLNSMHYGRPLQTFGYILFGLVAVSVMFLIIGGLIQVTIIKYKNKGKNQQSKFSKWHRKIFTWLFAPFIIVTLTGAMMNIGYSGSSLMTYITSKGETSNIGVLLAPILQPEKNQVERKNDNVKMLAINELIKKAQKINPNINFEKIVLINWKDSSARVELSGYNPKLPFLNGVFNKPTVILSGIDGKLIQNIKVLDKHWSVLFTDSMYFLHLLFGVDIFIRLLIAIIMAICAISIGFAVMLFLEKKAKKFENNTIFYHWYGKFCLASMIGVIPSTALIFLLQWLLPFDLENRLIIQKGLFFITWISTFTYAFYELNSYKSAKNFLYLASMLFLLTPLVHFISSGYWPSDLINKNMHIILSVDISIFLIAIFLFILAIKLPKNRDEAKKFFNVKIYTKEQNEI</sequence>
<dbReference type="KEGG" id="amol:AMOL_0396"/>
<dbReference type="InterPro" id="IPR005625">
    <property type="entry name" value="PepSY-ass_TM"/>
</dbReference>
<keyword evidence="1" id="KW-0472">Membrane</keyword>
<feature type="transmembrane region" description="Helical" evidence="1">
    <location>
        <begin position="483"/>
        <end position="503"/>
    </location>
</feature>
<proteinExistence type="predicted"/>
<feature type="transmembrane region" description="Helical" evidence="1">
    <location>
        <begin position="451"/>
        <end position="471"/>
    </location>
</feature>
<dbReference type="RefSeq" id="WP_099341599.1">
    <property type="nucleotide sequence ID" value="NZ_CP032098.1"/>
</dbReference>
<reference evidence="2 5" key="2">
    <citation type="submission" date="2018-08" db="EMBL/GenBank/DDBJ databases">
        <title>Complete genome of the Arcobacter molluscorum type strain LMG 25693.</title>
        <authorList>
            <person name="Miller W.G."/>
            <person name="Yee E."/>
            <person name="Bono J.L."/>
        </authorList>
    </citation>
    <scope>NUCLEOTIDE SEQUENCE [LARGE SCALE GENOMIC DNA]</scope>
    <source>
        <strain evidence="2 5">CECT 7696</strain>
    </source>
</reference>
<keyword evidence="4" id="KW-1185">Reference proteome</keyword>
<feature type="transmembrane region" description="Helical" evidence="1">
    <location>
        <begin position="344"/>
        <end position="369"/>
    </location>
</feature>
<dbReference type="Proteomes" id="UP000262712">
    <property type="component" value="Chromosome"/>
</dbReference>
<evidence type="ECO:0000256" key="1">
    <source>
        <dbReference type="SAM" id="Phobius"/>
    </source>
</evidence>
<name>A0A2G1DK60_9BACT</name>
<keyword evidence="1" id="KW-1133">Transmembrane helix</keyword>
<evidence type="ECO:0000313" key="3">
    <source>
        <dbReference type="EMBL" id="PHO18840.1"/>
    </source>
</evidence>
<feature type="transmembrane region" description="Helical" evidence="1">
    <location>
        <begin position="186"/>
        <end position="208"/>
    </location>
</feature>
<dbReference type="EMBL" id="NXFY01000003">
    <property type="protein sequence ID" value="PHO18840.1"/>
    <property type="molecule type" value="Genomic_DNA"/>
</dbReference>
<keyword evidence="1" id="KW-0812">Transmembrane</keyword>
<evidence type="ECO:0000313" key="2">
    <source>
        <dbReference type="EMBL" id="AXX91412.1"/>
    </source>
</evidence>
<dbReference type="EMBL" id="CP032098">
    <property type="protein sequence ID" value="AXX91412.1"/>
    <property type="molecule type" value="Genomic_DNA"/>
</dbReference>
<dbReference type="PANTHER" id="PTHR34219:SF9">
    <property type="entry name" value="IRON-REGULATED INNER MEMBRANE PROTEIN"/>
    <property type="match status" value="1"/>
</dbReference>
<feature type="transmembrane region" description="Helical" evidence="1">
    <location>
        <begin position="419"/>
        <end position="439"/>
    </location>
</feature>
<gene>
    <name evidence="2" type="ORF">AMOL_0396</name>
    <name evidence="3" type="ORF">CPU12_02990</name>
</gene>
<dbReference type="PANTHER" id="PTHR34219">
    <property type="entry name" value="IRON-REGULATED INNER MEMBRANE PROTEIN-RELATED"/>
    <property type="match status" value="1"/>
</dbReference>
<dbReference type="AlphaFoldDB" id="A0A2G1DK60"/>
<feature type="transmembrane region" description="Helical" evidence="1">
    <location>
        <begin position="140"/>
        <end position="165"/>
    </location>
</feature>